<reference evidence="6 7" key="1">
    <citation type="submission" date="2015-12" db="EMBL/GenBank/DDBJ databases">
        <title>Genome sequence of the marine Rhodobacteraceae strain O3.65, Candidatus Tritonibacter horizontis.</title>
        <authorList>
            <person name="Poehlein A."/>
            <person name="Giebel H.A."/>
            <person name="Voget S."/>
            <person name="Brinkhoff T."/>
        </authorList>
    </citation>
    <scope>NUCLEOTIDE SEQUENCE [LARGE SCALE GENOMIC DNA]</scope>
    <source>
        <strain evidence="6 7">O3.65</strain>
    </source>
</reference>
<dbReference type="InterPro" id="IPR001129">
    <property type="entry name" value="Membr-assoc_MAPEG"/>
</dbReference>
<keyword evidence="4 5" id="KW-0472">Membrane</keyword>
<dbReference type="PANTHER" id="PTHR35814:SF1">
    <property type="entry name" value="GLUTATHIONE S-TRANSFERASE-RELATED"/>
    <property type="match status" value="1"/>
</dbReference>
<dbReference type="Gene3D" id="1.20.120.550">
    <property type="entry name" value="Membrane associated eicosanoid/glutathione metabolism-like domain"/>
    <property type="match status" value="1"/>
</dbReference>
<sequence length="131" mass="13936">MTLISVTPFYAAAIAILMAVLSTWTGIMRGKTGVALGDGGNSAMALAIRRFGNLSEYAAMAILLLLLMEMRGVDGRYLHAYGIALLMLRIIHPAVLFDNLTAPMWKKAGRFVSAAGTALLLVIGAAALLIW</sequence>
<feature type="transmembrane region" description="Helical" evidence="5">
    <location>
        <begin position="47"/>
        <end position="66"/>
    </location>
</feature>
<evidence type="ECO:0000256" key="2">
    <source>
        <dbReference type="ARBA" id="ARBA00022692"/>
    </source>
</evidence>
<dbReference type="PANTHER" id="PTHR35814">
    <property type="match status" value="1"/>
</dbReference>
<keyword evidence="2 5" id="KW-0812">Transmembrane</keyword>
<dbReference type="OrthoDB" id="7619858at2"/>
<dbReference type="SUPFAM" id="SSF161084">
    <property type="entry name" value="MAPEG domain-like"/>
    <property type="match status" value="1"/>
</dbReference>
<protein>
    <submittedName>
        <fullName evidence="6">Inner membrane protein YecN</fullName>
    </submittedName>
</protein>
<evidence type="ECO:0000256" key="4">
    <source>
        <dbReference type="ARBA" id="ARBA00023136"/>
    </source>
</evidence>
<keyword evidence="7" id="KW-1185">Reference proteome</keyword>
<accession>A0A132C1X1</accession>
<dbReference type="InterPro" id="IPR023352">
    <property type="entry name" value="MAPEG-like_dom_sf"/>
</dbReference>
<feature type="transmembrane region" description="Helical" evidence="5">
    <location>
        <begin position="78"/>
        <end position="96"/>
    </location>
</feature>
<dbReference type="RefSeq" id="WP_068240116.1">
    <property type="nucleotide sequence ID" value="NZ_LPUY01000012.1"/>
</dbReference>
<comment type="subcellular location">
    <subcellularLocation>
        <location evidence="1">Membrane</location>
    </subcellularLocation>
</comment>
<feature type="transmembrane region" description="Helical" evidence="5">
    <location>
        <begin position="108"/>
        <end position="130"/>
    </location>
</feature>
<keyword evidence="3 5" id="KW-1133">Transmembrane helix</keyword>
<dbReference type="Proteomes" id="UP000068382">
    <property type="component" value="Unassembled WGS sequence"/>
</dbReference>
<proteinExistence type="predicted"/>
<organism evidence="6 7">
    <name type="scientific">Tritonibacter horizontis</name>
    <dbReference type="NCBI Taxonomy" id="1768241"/>
    <lineage>
        <taxon>Bacteria</taxon>
        <taxon>Pseudomonadati</taxon>
        <taxon>Pseudomonadota</taxon>
        <taxon>Alphaproteobacteria</taxon>
        <taxon>Rhodobacterales</taxon>
        <taxon>Paracoccaceae</taxon>
        <taxon>Tritonibacter</taxon>
    </lineage>
</organism>
<evidence type="ECO:0000256" key="3">
    <source>
        <dbReference type="ARBA" id="ARBA00022989"/>
    </source>
</evidence>
<evidence type="ECO:0000313" key="6">
    <source>
        <dbReference type="EMBL" id="KUP94574.1"/>
    </source>
</evidence>
<feature type="transmembrane region" description="Helical" evidence="5">
    <location>
        <begin position="7"/>
        <end position="27"/>
    </location>
</feature>
<dbReference type="AlphaFoldDB" id="A0A132C1X1"/>
<dbReference type="GO" id="GO:0016020">
    <property type="term" value="C:membrane"/>
    <property type="evidence" value="ECO:0007669"/>
    <property type="project" value="UniProtKB-SubCell"/>
</dbReference>
<evidence type="ECO:0000313" key="7">
    <source>
        <dbReference type="Proteomes" id="UP000068382"/>
    </source>
</evidence>
<comment type="caution">
    <text evidence="6">The sequence shown here is derived from an EMBL/GenBank/DDBJ whole genome shotgun (WGS) entry which is preliminary data.</text>
</comment>
<evidence type="ECO:0000256" key="5">
    <source>
        <dbReference type="SAM" id="Phobius"/>
    </source>
</evidence>
<gene>
    <name evidence="6" type="primary">yecN_1</name>
    <name evidence="6" type="ORF">TRIHO_05000</name>
</gene>
<dbReference type="PATRIC" id="fig|1768241.3.peg.508"/>
<evidence type="ECO:0000256" key="1">
    <source>
        <dbReference type="ARBA" id="ARBA00004370"/>
    </source>
</evidence>
<dbReference type="EMBL" id="LPUY01000012">
    <property type="protein sequence ID" value="KUP94574.1"/>
    <property type="molecule type" value="Genomic_DNA"/>
</dbReference>
<dbReference type="Pfam" id="PF01124">
    <property type="entry name" value="MAPEG"/>
    <property type="match status" value="1"/>
</dbReference>
<name>A0A132C1X1_9RHOB</name>